<dbReference type="EMBL" id="JACJIJ010000002">
    <property type="protein sequence ID" value="MBA9056394.1"/>
    <property type="molecule type" value="Genomic_DNA"/>
</dbReference>
<dbReference type="GeneID" id="93976861"/>
<organism evidence="1 2">
    <name type="scientific">Streptomyces murinus</name>
    <dbReference type="NCBI Taxonomy" id="33900"/>
    <lineage>
        <taxon>Bacteria</taxon>
        <taxon>Bacillati</taxon>
        <taxon>Actinomycetota</taxon>
        <taxon>Actinomycetes</taxon>
        <taxon>Kitasatosporales</taxon>
        <taxon>Streptomycetaceae</taxon>
        <taxon>Streptomyces</taxon>
    </lineage>
</organism>
<protein>
    <recommendedName>
        <fullName evidence="3">AG1 protein</fullName>
    </recommendedName>
</protein>
<evidence type="ECO:0008006" key="3">
    <source>
        <dbReference type="Google" id="ProtNLM"/>
    </source>
</evidence>
<evidence type="ECO:0000313" key="1">
    <source>
        <dbReference type="EMBL" id="MBA9056394.1"/>
    </source>
</evidence>
<keyword evidence="2" id="KW-1185">Reference proteome</keyword>
<reference evidence="1 2" key="1">
    <citation type="submission" date="2020-08" db="EMBL/GenBank/DDBJ databases">
        <title>Sequencing the genomes of 1000 actinobacteria strains.</title>
        <authorList>
            <person name="Klenk H.-P."/>
        </authorList>
    </citation>
    <scope>NUCLEOTIDE SEQUENCE [LARGE SCALE GENOMIC DNA]</scope>
    <source>
        <strain evidence="1 2">DSM 41827</strain>
    </source>
</reference>
<sequence>MAWDEWEQLKTEAAKGRSTHMRLNQLAADPGGGSGDSRQGDLTVHQRDLAAIGSAAYDLYTNFGACSDYARLASMKAAGGLETQGFALGSALDHVAEHWIDQVQSLLDACAHISNHLRYTQRQHASDEHYIAGTISSISQLDHGFDERKGS</sequence>
<dbReference type="RefSeq" id="WP_182776874.1">
    <property type="nucleotide sequence ID" value="NZ_BAAAHW010000046.1"/>
</dbReference>
<proteinExistence type="predicted"/>
<comment type="caution">
    <text evidence="1">The sequence shown here is derived from an EMBL/GenBank/DDBJ whole genome shotgun (WGS) entry which is preliminary data.</text>
</comment>
<name>A0A7W3NTF5_STRMR</name>
<accession>A0A7W3NTF5</accession>
<evidence type="ECO:0000313" key="2">
    <source>
        <dbReference type="Proteomes" id="UP000577386"/>
    </source>
</evidence>
<dbReference type="AlphaFoldDB" id="A0A7W3NTF5"/>
<dbReference type="Proteomes" id="UP000577386">
    <property type="component" value="Unassembled WGS sequence"/>
</dbReference>
<gene>
    <name evidence="1" type="ORF">HDA42_005572</name>
</gene>